<comment type="caution">
    <text evidence="1">The sequence shown here is derived from an EMBL/GenBank/DDBJ whole genome shotgun (WGS) entry which is preliminary data.</text>
</comment>
<keyword evidence="2" id="KW-1185">Reference proteome</keyword>
<name>A0ACB8XB48_9TELE</name>
<sequence>MSRNIDQQQDACYHDLQSDLQLLLKARRSVCSPGLDLNPGLRNLNDASTENRVTEQQSVTQLVAWLLSRRQQGYNCSQALLPREVVAGKDNEPFAQRTDLGWSIVGCVNPCVDYGDAIGSSHRVVVRQVTPYQQSPANLTSEVRYVCRTHVKEVITPPDVIKALESDFTERGIEDVHFSQEDLRFLSIMEEGIRIKEDGHCEMPLPFKESRPNLPDNRKCADHRLKCLRRRFEKDKQYHKDYVAFMRNNL</sequence>
<gene>
    <name evidence="1" type="ORF">L3Q82_000002</name>
</gene>
<accession>A0ACB8XB48</accession>
<dbReference type="EMBL" id="CM041531">
    <property type="protein sequence ID" value="KAI3376732.1"/>
    <property type="molecule type" value="Genomic_DNA"/>
</dbReference>
<reference evidence="1" key="1">
    <citation type="submission" date="2022-04" db="EMBL/GenBank/DDBJ databases">
        <title>Jade perch genome.</title>
        <authorList>
            <person name="Chao B."/>
        </authorList>
    </citation>
    <scope>NUCLEOTIDE SEQUENCE</scope>
    <source>
        <strain evidence="1">CB-2022</strain>
    </source>
</reference>
<evidence type="ECO:0000313" key="1">
    <source>
        <dbReference type="EMBL" id="KAI3376732.1"/>
    </source>
</evidence>
<dbReference type="Proteomes" id="UP000831701">
    <property type="component" value="Chromosome 1"/>
</dbReference>
<organism evidence="1 2">
    <name type="scientific">Scortum barcoo</name>
    <name type="common">barcoo grunter</name>
    <dbReference type="NCBI Taxonomy" id="214431"/>
    <lineage>
        <taxon>Eukaryota</taxon>
        <taxon>Metazoa</taxon>
        <taxon>Chordata</taxon>
        <taxon>Craniata</taxon>
        <taxon>Vertebrata</taxon>
        <taxon>Euteleostomi</taxon>
        <taxon>Actinopterygii</taxon>
        <taxon>Neopterygii</taxon>
        <taxon>Teleostei</taxon>
        <taxon>Neoteleostei</taxon>
        <taxon>Acanthomorphata</taxon>
        <taxon>Eupercaria</taxon>
        <taxon>Centrarchiformes</taxon>
        <taxon>Terapontoidei</taxon>
        <taxon>Terapontidae</taxon>
        <taxon>Scortum</taxon>
    </lineage>
</organism>
<evidence type="ECO:0000313" key="2">
    <source>
        <dbReference type="Proteomes" id="UP000831701"/>
    </source>
</evidence>
<proteinExistence type="predicted"/>
<protein>
    <submittedName>
        <fullName evidence="1">Uncharacterized protein</fullName>
    </submittedName>
</protein>